<keyword evidence="1" id="KW-0732">Signal</keyword>
<gene>
    <name evidence="4" type="ORF">E2980_10230</name>
</gene>
<organism evidence="4 5">
    <name type="scientific">Cohnella luojiensis</name>
    <dbReference type="NCBI Taxonomy" id="652876"/>
    <lineage>
        <taxon>Bacteria</taxon>
        <taxon>Bacillati</taxon>
        <taxon>Bacillota</taxon>
        <taxon>Bacilli</taxon>
        <taxon>Bacillales</taxon>
        <taxon>Paenibacillaceae</taxon>
        <taxon>Cohnella</taxon>
    </lineage>
</organism>
<dbReference type="InterPro" id="IPR016047">
    <property type="entry name" value="M23ase_b-sheet_dom"/>
</dbReference>
<dbReference type="SUPFAM" id="SSF51261">
    <property type="entry name" value="Duplicated hybrid motif"/>
    <property type="match status" value="1"/>
</dbReference>
<comment type="caution">
    <text evidence="4">The sequence shown here is derived from an EMBL/GenBank/DDBJ whole genome shotgun (WGS) entry which is preliminary data.</text>
</comment>
<accession>A0A4Y8LYR7</accession>
<dbReference type="OrthoDB" id="9805799at2"/>
<dbReference type="EMBL" id="SOMN01000010">
    <property type="protein sequence ID" value="TFE27264.1"/>
    <property type="molecule type" value="Genomic_DNA"/>
</dbReference>
<dbReference type="PANTHER" id="PTHR21666">
    <property type="entry name" value="PEPTIDASE-RELATED"/>
    <property type="match status" value="1"/>
</dbReference>
<protein>
    <submittedName>
        <fullName evidence="4">M23 family metallopeptidase</fullName>
    </submittedName>
</protein>
<evidence type="ECO:0000256" key="1">
    <source>
        <dbReference type="ARBA" id="ARBA00022729"/>
    </source>
</evidence>
<keyword evidence="2" id="KW-1133">Transmembrane helix</keyword>
<keyword evidence="2" id="KW-0472">Membrane</keyword>
<sequence length="331" mass="36643">MANRKRKPQWSLLLIRGADHRVKQFRVSGRTVVFLPVATALAVAGGFGALHLQSVNRIHELEARLASDSIQNSQDIAVKNGEIRSLEHELTLLSEQTNVIKSRMNELSELELKLRLFLGKQEDRLSGATVAAGTEDAEVFASGYFDSTESPVPDRLSMAAVESKIDDFTELSRMLDEMAISMAEGLRKAELKRAEIDAMPTEWPTVSRRLTSGFGYRRDPFTGKSTFHAGVDITGDSGDPIYAAGDGKVKEAGFNRTRGNYIIITHRDGLESWYMHLKVIGVKAEQNVDRGELIGEMGNSGRSTGPHLHFQVVVSETPVNPLPYLRHVKED</sequence>
<dbReference type="AlphaFoldDB" id="A0A4Y8LYR7"/>
<dbReference type="RefSeq" id="WP_135152088.1">
    <property type="nucleotide sequence ID" value="NZ_SOMN01000010.1"/>
</dbReference>
<dbReference type="CDD" id="cd12797">
    <property type="entry name" value="M23_peptidase"/>
    <property type="match status" value="1"/>
</dbReference>
<dbReference type="Proteomes" id="UP000297900">
    <property type="component" value="Unassembled WGS sequence"/>
</dbReference>
<dbReference type="Pfam" id="PF01551">
    <property type="entry name" value="Peptidase_M23"/>
    <property type="match status" value="1"/>
</dbReference>
<evidence type="ECO:0000259" key="3">
    <source>
        <dbReference type="Pfam" id="PF01551"/>
    </source>
</evidence>
<proteinExistence type="predicted"/>
<evidence type="ECO:0000313" key="5">
    <source>
        <dbReference type="Proteomes" id="UP000297900"/>
    </source>
</evidence>
<keyword evidence="5" id="KW-1185">Reference proteome</keyword>
<keyword evidence="2" id="KW-0812">Transmembrane</keyword>
<reference evidence="4 5" key="1">
    <citation type="submission" date="2019-03" db="EMBL/GenBank/DDBJ databases">
        <title>Cohnella endophytica sp. nov., a novel endophytic bacterium isolated from bark of Sonneratia apetala.</title>
        <authorList>
            <person name="Tuo L."/>
        </authorList>
    </citation>
    <scope>NUCLEOTIDE SEQUENCE [LARGE SCALE GENOMIC DNA]</scope>
    <source>
        <strain evidence="4 5">CCTCC AB 208254</strain>
    </source>
</reference>
<feature type="domain" description="M23ase beta-sheet core" evidence="3">
    <location>
        <begin position="227"/>
        <end position="321"/>
    </location>
</feature>
<dbReference type="InterPro" id="IPR011055">
    <property type="entry name" value="Dup_hybrid_motif"/>
</dbReference>
<dbReference type="PANTHER" id="PTHR21666:SF289">
    <property type="entry name" value="L-ALA--D-GLU ENDOPEPTIDASE"/>
    <property type="match status" value="1"/>
</dbReference>
<dbReference type="GO" id="GO:0004222">
    <property type="term" value="F:metalloendopeptidase activity"/>
    <property type="evidence" value="ECO:0007669"/>
    <property type="project" value="TreeGrafter"/>
</dbReference>
<feature type="transmembrane region" description="Helical" evidence="2">
    <location>
        <begin position="31"/>
        <end position="52"/>
    </location>
</feature>
<dbReference type="Gene3D" id="2.70.70.10">
    <property type="entry name" value="Glucose Permease (Domain IIA)"/>
    <property type="match status" value="1"/>
</dbReference>
<evidence type="ECO:0000256" key="2">
    <source>
        <dbReference type="SAM" id="Phobius"/>
    </source>
</evidence>
<name>A0A4Y8LYR7_9BACL</name>
<dbReference type="InterPro" id="IPR050570">
    <property type="entry name" value="Cell_wall_metabolism_enzyme"/>
</dbReference>
<evidence type="ECO:0000313" key="4">
    <source>
        <dbReference type="EMBL" id="TFE27264.1"/>
    </source>
</evidence>